<reference evidence="3" key="1">
    <citation type="journal article" date="2020" name="Int. J. Syst. Evol. Microbiol.">
        <title>Alteromonas alba sp. nov., a marine bacterium isolated from the seawater of the West Pacific Ocean.</title>
        <authorList>
            <person name="Sun C."/>
            <person name="Wu Y.-H."/>
            <person name="Xamxidin M."/>
            <person name="Cheng H."/>
            <person name="Xu X.-W."/>
        </authorList>
    </citation>
    <scope>NUCLEOTIDE SEQUENCE [LARGE SCALE GENOMIC DNA]</scope>
    <source>
        <strain evidence="3">9a2</strain>
    </source>
</reference>
<feature type="transmembrane region" description="Helical" evidence="1">
    <location>
        <begin position="143"/>
        <end position="162"/>
    </location>
</feature>
<accession>A0ABX5CNP4</accession>
<feature type="transmembrane region" description="Helical" evidence="1">
    <location>
        <begin position="217"/>
        <end position="240"/>
    </location>
</feature>
<dbReference type="EMBL" id="PVNO01000027">
    <property type="protein sequence ID" value="PRO68081.1"/>
    <property type="molecule type" value="Genomic_DNA"/>
</dbReference>
<dbReference type="InterPro" id="IPR007339">
    <property type="entry name" value="RclC-like"/>
</dbReference>
<feature type="transmembrane region" description="Helical" evidence="1">
    <location>
        <begin position="260"/>
        <end position="278"/>
    </location>
</feature>
<keyword evidence="3" id="KW-1185">Reference proteome</keyword>
<evidence type="ECO:0008006" key="4">
    <source>
        <dbReference type="Google" id="ProtNLM"/>
    </source>
</evidence>
<feature type="transmembrane region" description="Helical" evidence="1">
    <location>
        <begin position="80"/>
        <end position="98"/>
    </location>
</feature>
<comment type="caution">
    <text evidence="2">The sequence shown here is derived from an EMBL/GenBank/DDBJ whole genome shotgun (WGS) entry which is preliminary data.</text>
</comment>
<feature type="transmembrane region" description="Helical" evidence="1">
    <location>
        <begin position="110"/>
        <end position="131"/>
    </location>
</feature>
<feature type="transmembrane region" description="Helical" evidence="1">
    <location>
        <begin position="182"/>
        <end position="205"/>
    </location>
</feature>
<keyword evidence="1" id="KW-1133">Transmembrane helix</keyword>
<organism evidence="2 3">
    <name type="scientific">Alteromonas gracilis</name>
    <dbReference type="NCBI Taxonomy" id="1479524"/>
    <lineage>
        <taxon>Bacteria</taxon>
        <taxon>Pseudomonadati</taxon>
        <taxon>Pseudomonadota</taxon>
        <taxon>Gammaproteobacteria</taxon>
        <taxon>Alteromonadales</taxon>
        <taxon>Alteromonadaceae</taxon>
        <taxon>Alteromonas/Salinimonas group</taxon>
        <taxon>Alteromonas</taxon>
    </lineage>
</organism>
<keyword evidence="1" id="KW-0472">Membrane</keyword>
<name>A0ABX5CNP4_9ALTE</name>
<gene>
    <name evidence="2" type="ORF">C6Y39_13570</name>
</gene>
<proteinExistence type="predicted"/>
<evidence type="ECO:0000313" key="3">
    <source>
        <dbReference type="Proteomes" id="UP000239539"/>
    </source>
</evidence>
<keyword evidence="1" id="KW-0812">Transmembrane</keyword>
<dbReference type="Pfam" id="PF04224">
    <property type="entry name" value="DUF417"/>
    <property type="match status" value="1"/>
</dbReference>
<dbReference type="Proteomes" id="UP000239539">
    <property type="component" value="Unassembled WGS sequence"/>
</dbReference>
<dbReference type="RefSeq" id="WP_105931798.1">
    <property type="nucleotide sequence ID" value="NZ_PVNO01000027.1"/>
</dbReference>
<evidence type="ECO:0000256" key="1">
    <source>
        <dbReference type="SAM" id="Phobius"/>
    </source>
</evidence>
<feature type="transmembrane region" description="Helical" evidence="1">
    <location>
        <begin position="51"/>
        <end position="73"/>
    </location>
</feature>
<dbReference type="PANTHER" id="PTHR40106:SF1">
    <property type="entry name" value="INNER MEMBRANE PROTEIN RCLC"/>
    <property type="match status" value="1"/>
</dbReference>
<sequence length="296" mass="32279">MTLNQTENVVCALLTFGFAVLGLTFLLGANPNALTATFSFYSLGTVLSESALGTFAGIALLLLPLMTIAARFYLVSAKAVTLYAAFVIAIPLLTLLSPTRWMADLGGFPIIGSGQGIIKYFAVLPLFLFLFYREKFSHKQLTYLNFAPVAMVLLWIGGMKFFEFEANAIVGLVETSPFMSWLYDVFSVQGASNMIGGFDVFFALVLGAGIYTKNKPIIIASGLACLSVFLMTQTFLFTVPDTLNSATIVNRLGQFVIKDLWFIANLTVVSYFTIFNSVSDQNRKAQLDQIGLNSAT</sequence>
<dbReference type="PANTHER" id="PTHR40106">
    <property type="entry name" value="INNER MEMBRANE PROTEIN RCLC"/>
    <property type="match status" value="1"/>
</dbReference>
<evidence type="ECO:0000313" key="2">
    <source>
        <dbReference type="EMBL" id="PRO68081.1"/>
    </source>
</evidence>
<protein>
    <recommendedName>
        <fullName evidence="4">DUF417 family protein</fullName>
    </recommendedName>
</protein>